<keyword evidence="10" id="KW-0012">Acyltransferase</keyword>
<keyword evidence="6" id="KW-0863">Zinc-finger</keyword>
<dbReference type="Gene3D" id="3.40.630.30">
    <property type="match status" value="1"/>
</dbReference>
<name>A0ABX6EWM2_KLUMA</name>
<keyword evidence="8" id="KW-0539">Nucleus</keyword>
<organism evidence="13 14">
    <name type="scientific">Kluyveromyces marxianus</name>
    <name type="common">Yeast</name>
    <name type="synonym">Candida kefyr</name>
    <dbReference type="NCBI Taxonomy" id="4911"/>
    <lineage>
        <taxon>Eukaryota</taxon>
        <taxon>Fungi</taxon>
        <taxon>Dikarya</taxon>
        <taxon>Ascomycota</taxon>
        <taxon>Saccharomycotina</taxon>
        <taxon>Saccharomycetes</taxon>
        <taxon>Saccharomycetales</taxon>
        <taxon>Saccharomycetaceae</taxon>
        <taxon>Kluyveromyces</taxon>
    </lineage>
</organism>
<evidence type="ECO:0000256" key="4">
    <source>
        <dbReference type="ARBA" id="ARBA00022679"/>
    </source>
</evidence>
<evidence type="ECO:0000313" key="14">
    <source>
        <dbReference type="Proteomes" id="UP000422736"/>
    </source>
</evidence>
<evidence type="ECO:0000256" key="2">
    <source>
        <dbReference type="ARBA" id="ARBA00005816"/>
    </source>
</evidence>
<dbReference type="SUPFAM" id="SSF55729">
    <property type="entry name" value="Acyl-CoA N-acyltransferases (Nat)"/>
    <property type="match status" value="1"/>
</dbReference>
<dbReference type="InterPro" id="IPR028005">
    <property type="entry name" value="AcTrfase_ESCO_Znf_dom"/>
</dbReference>
<evidence type="ECO:0000256" key="9">
    <source>
        <dbReference type="ARBA" id="ARBA00023306"/>
    </source>
</evidence>
<evidence type="ECO:0000256" key="7">
    <source>
        <dbReference type="ARBA" id="ARBA00022833"/>
    </source>
</evidence>
<feature type="domain" description="N-acetyltransferase" evidence="12">
    <location>
        <begin position="88"/>
        <end position="250"/>
    </location>
</feature>
<evidence type="ECO:0000313" key="13">
    <source>
        <dbReference type="EMBL" id="QGN16601.1"/>
    </source>
</evidence>
<evidence type="ECO:0000256" key="6">
    <source>
        <dbReference type="ARBA" id="ARBA00022771"/>
    </source>
</evidence>
<dbReference type="Pfam" id="PF13880">
    <property type="entry name" value="Acetyltransf_13"/>
    <property type="match status" value="1"/>
</dbReference>
<dbReference type="InterPro" id="IPR016181">
    <property type="entry name" value="Acyl_CoA_acyltransferase"/>
</dbReference>
<dbReference type="PANTHER" id="PTHR45884">
    <property type="entry name" value="N-ACETYLTRANSFERASE ECO"/>
    <property type="match status" value="1"/>
</dbReference>
<protein>
    <recommendedName>
        <fullName evidence="3">N-acetyltransferase ECO1</fullName>
    </recommendedName>
    <alternativeName>
        <fullName evidence="11">Establishment of cohesion protein 1</fullName>
    </alternativeName>
</protein>
<evidence type="ECO:0000256" key="1">
    <source>
        <dbReference type="ARBA" id="ARBA00004123"/>
    </source>
</evidence>
<evidence type="ECO:0000256" key="8">
    <source>
        <dbReference type="ARBA" id="ARBA00023242"/>
    </source>
</evidence>
<evidence type="ECO:0000256" key="5">
    <source>
        <dbReference type="ARBA" id="ARBA00022723"/>
    </source>
</evidence>
<keyword evidence="4" id="KW-0808">Transferase</keyword>
<reference evidence="13 14" key="1">
    <citation type="submission" date="2016-03" db="EMBL/GenBank/DDBJ databases">
        <title>How can Kluyveromyces marxianus grow so fast - potential evolutionary course in Saccharomyces Complex revealed by comparative genomics.</title>
        <authorList>
            <person name="Mo W."/>
            <person name="Lu W."/>
            <person name="Yang X."/>
            <person name="Qi J."/>
            <person name="Lv H."/>
        </authorList>
    </citation>
    <scope>NUCLEOTIDE SEQUENCE [LARGE SCALE GENOMIC DNA]</scope>
    <source>
        <strain evidence="13 14">FIM1</strain>
    </source>
</reference>
<sequence>MPKGLTSKAKKSVQSTLQFSSTPVVIKCTKCLMTYSNTSPSDLLQHKQYHDLRLNGKKWSNSWGDVVTRMEPRKGSPCSNYQSDEYIVMISPKKPKEVKATLELLTIVNDELNAPHDENAFWSEINESGGQQGKAFVYIKNNRAVGVITVEYIENTHRGKWMVLETKSIVPKVVPDVKLGISRIWVCRNQRNQKIATRLLESARIKSIYGCVVNKWEMAWSQPSQSGSKLAESYNAVKHGSGKLLIPCYI</sequence>
<dbReference type="InterPro" id="IPR000182">
    <property type="entry name" value="GNAT_dom"/>
</dbReference>
<dbReference type="InterPro" id="IPR028009">
    <property type="entry name" value="ESCO_Acetyltransf_dom"/>
</dbReference>
<comment type="similarity">
    <text evidence="2">Belongs to the acetyltransferase family. ECO subfamily.</text>
</comment>
<dbReference type="Proteomes" id="UP000422736">
    <property type="component" value="Chromosome 5"/>
</dbReference>
<keyword evidence="5" id="KW-0479">Metal-binding</keyword>
<evidence type="ECO:0000259" key="12">
    <source>
        <dbReference type="PROSITE" id="PS51186"/>
    </source>
</evidence>
<evidence type="ECO:0000256" key="10">
    <source>
        <dbReference type="ARBA" id="ARBA00023315"/>
    </source>
</evidence>
<accession>A0ABX6EWM2</accession>
<reference evidence="13 14" key="2">
    <citation type="submission" date="2019-11" db="EMBL/GenBank/DDBJ databases">
        <authorList>
            <person name="Lu H."/>
        </authorList>
    </citation>
    <scope>NUCLEOTIDE SEQUENCE [LARGE SCALE GENOMIC DNA]</scope>
    <source>
        <strain evidence="13 14">FIM1</strain>
    </source>
</reference>
<dbReference type="PROSITE" id="PS51186">
    <property type="entry name" value="GNAT"/>
    <property type="match status" value="1"/>
</dbReference>
<evidence type="ECO:0000256" key="3">
    <source>
        <dbReference type="ARBA" id="ARBA00022043"/>
    </source>
</evidence>
<keyword evidence="9" id="KW-0131">Cell cycle</keyword>
<dbReference type="Pfam" id="PF13878">
    <property type="entry name" value="zf-C2H2_3"/>
    <property type="match status" value="1"/>
</dbReference>
<keyword evidence="14" id="KW-1185">Reference proteome</keyword>
<gene>
    <name evidence="13" type="primary">ECO1</name>
    <name evidence="13" type="ORF">FIM1_3317</name>
</gene>
<dbReference type="PANTHER" id="PTHR45884:SF2">
    <property type="entry name" value="N-ACETYLTRANSFERASE ECO"/>
    <property type="match status" value="1"/>
</dbReference>
<evidence type="ECO:0000256" key="11">
    <source>
        <dbReference type="ARBA" id="ARBA00032212"/>
    </source>
</evidence>
<comment type="subcellular location">
    <subcellularLocation>
        <location evidence="1">Nucleus</location>
    </subcellularLocation>
</comment>
<proteinExistence type="inferred from homology"/>
<keyword evidence="7" id="KW-0862">Zinc</keyword>
<dbReference type="EMBL" id="CP015058">
    <property type="protein sequence ID" value="QGN16601.1"/>
    <property type="molecule type" value="Genomic_DNA"/>
</dbReference>